<evidence type="ECO:0000259" key="6">
    <source>
        <dbReference type="Pfam" id="PF02897"/>
    </source>
</evidence>
<evidence type="ECO:0000313" key="8">
    <source>
        <dbReference type="Proteomes" id="UP000198346"/>
    </source>
</evidence>
<dbReference type="GO" id="GO:0004252">
    <property type="term" value="F:serine-type endopeptidase activity"/>
    <property type="evidence" value="ECO:0007669"/>
    <property type="project" value="InterPro"/>
</dbReference>
<dbReference type="Proteomes" id="UP000198346">
    <property type="component" value="Unassembled WGS sequence"/>
</dbReference>
<dbReference type="Pfam" id="PF00326">
    <property type="entry name" value="Peptidase_S9"/>
    <property type="match status" value="1"/>
</dbReference>
<sequence length="707" mass="79416">MKNADPFAAARARAAPAIERRPKEIRQHGEVRIDDYAWLRAENWREVLRDPSALPADIRAALEAENAYYEAVVADLAPLRKALFEEMRARIKEDDESVPLPDGPWRYWTAYRKGGEYPVFKRAPREGGPEQILFDGDRERGDGAFFNIGRVAHSPDHRLLAYAVDRVGSENYVIRVRRIETSEDLPDRVERADGSSGAVWAADGSGFFYVERDDHQRPKRVRFHRLGADPAADRVVYEEPDDGFFLHVSKSLSGAFIFIESGDHTTSEARFLPADASEEAPRLIAAREAGVEYDVEHQGERFVIRTNADGAVDFKLATAPVAAPGRENWRDLVPHRPGTLIVKAAVFRDYIVRLERRDALPHLVVSSADGAEYEIRFKEAAYSLGLHQGYEYDTQTLRFAYESPATPTETYDFDMKTRRRRLLKVQEVPCGHDRSRYVVERIHARAPDGEAVPITILRLKKQKRDGSAPALLYGYGSYGITIPADFFSSVLPLVDRGMIYAVAHVRGGTACGRRWYLDGKLDRKMNTFTDFIACAEALMKRKYAARGKVVIYGGSAGGLLVGACVNMRPDLFGGVIAAVPFVDVLNTVSDPSLPLTPPEWNEWGNPVESAEQYGWIRAYSPYENVRETDYPPIMATGGLADFRVTYWEPAKWIAKLRRVARGGPFVLRMNMEAGHGGAAARFERLEERAHLYAFALKCVGLDAKSRR</sequence>
<feature type="domain" description="Peptidase S9A N-terminal" evidence="6">
    <location>
        <begin position="16"/>
        <end position="425"/>
    </location>
</feature>
<evidence type="ECO:0000313" key="7">
    <source>
        <dbReference type="EMBL" id="SNT72193.1"/>
    </source>
</evidence>
<dbReference type="GO" id="GO:0006508">
    <property type="term" value="P:proteolysis"/>
    <property type="evidence" value="ECO:0007669"/>
    <property type="project" value="UniProtKB-KW"/>
</dbReference>
<keyword evidence="3" id="KW-0378">Hydrolase</keyword>
<evidence type="ECO:0000259" key="5">
    <source>
        <dbReference type="Pfam" id="PF00326"/>
    </source>
</evidence>
<dbReference type="Gene3D" id="2.130.10.120">
    <property type="entry name" value="Prolyl oligopeptidase, N-terminal domain"/>
    <property type="match status" value="1"/>
</dbReference>
<name>A0A239PQ67_9PROT</name>
<dbReference type="PANTHER" id="PTHR11757">
    <property type="entry name" value="PROTEASE FAMILY S9A OLIGOPEPTIDASE"/>
    <property type="match status" value="1"/>
</dbReference>
<dbReference type="Gene3D" id="3.40.50.1820">
    <property type="entry name" value="alpha/beta hydrolase"/>
    <property type="match status" value="1"/>
</dbReference>
<proteinExistence type="inferred from homology"/>
<dbReference type="SUPFAM" id="SSF50993">
    <property type="entry name" value="Peptidase/esterase 'gauge' domain"/>
    <property type="match status" value="1"/>
</dbReference>
<evidence type="ECO:0000256" key="4">
    <source>
        <dbReference type="ARBA" id="ARBA00022825"/>
    </source>
</evidence>
<dbReference type="RefSeq" id="WP_089411708.1">
    <property type="nucleotide sequence ID" value="NZ_FZQA01000002.1"/>
</dbReference>
<keyword evidence="2" id="KW-0645">Protease</keyword>
<dbReference type="OrthoDB" id="9801421at2"/>
<comment type="similarity">
    <text evidence="1">Belongs to the peptidase S9A family.</text>
</comment>
<organism evidence="7 8">
    <name type="scientific">Amphiplicatus metriothermophilus</name>
    <dbReference type="NCBI Taxonomy" id="1519374"/>
    <lineage>
        <taxon>Bacteria</taxon>
        <taxon>Pseudomonadati</taxon>
        <taxon>Pseudomonadota</taxon>
        <taxon>Alphaproteobacteria</taxon>
        <taxon>Parvularculales</taxon>
        <taxon>Parvularculaceae</taxon>
        <taxon>Amphiplicatus</taxon>
    </lineage>
</organism>
<evidence type="ECO:0000256" key="3">
    <source>
        <dbReference type="ARBA" id="ARBA00022801"/>
    </source>
</evidence>
<dbReference type="InterPro" id="IPR001375">
    <property type="entry name" value="Peptidase_S9_cat"/>
</dbReference>
<dbReference type="Pfam" id="PF02897">
    <property type="entry name" value="Peptidase_S9_N"/>
    <property type="match status" value="1"/>
</dbReference>
<dbReference type="AlphaFoldDB" id="A0A239PQ67"/>
<keyword evidence="4" id="KW-0720">Serine protease</keyword>
<gene>
    <name evidence="7" type="ORF">SAMN06297382_1229</name>
</gene>
<dbReference type="PRINTS" id="PR00862">
    <property type="entry name" value="PROLIGOPTASE"/>
</dbReference>
<protein>
    <submittedName>
        <fullName evidence="7">Oligopeptidase B Serine peptidase. MEROPS family S09A</fullName>
    </submittedName>
</protein>
<accession>A0A239PQ67</accession>
<evidence type="ECO:0000256" key="1">
    <source>
        <dbReference type="ARBA" id="ARBA00005228"/>
    </source>
</evidence>
<dbReference type="EMBL" id="FZQA01000002">
    <property type="protein sequence ID" value="SNT72193.1"/>
    <property type="molecule type" value="Genomic_DNA"/>
</dbReference>
<dbReference type="PANTHER" id="PTHR11757:SF19">
    <property type="entry name" value="PROLYL ENDOPEPTIDASE-LIKE"/>
    <property type="match status" value="1"/>
</dbReference>
<dbReference type="InterPro" id="IPR029058">
    <property type="entry name" value="AB_hydrolase_fold"/>
</dbReference>
<dbReference type="InterPro" id="IPR002470">
    <property type="entry name" value="Peptidase_S9A"/>
</dbReference>
<dbReference type="InterPro" id="IPR051543">
    <property type="entry name" value="Serine_Peptidase_S9A"/>
</dbReference>
<keyword evidence="8" id="KW-1185">Reference proteome</keyword>
<feature type="domain" description="Peptidase S9 prolyl oligopeptidase catalytic" evidence="5">
    <location>
        <begin position="487"/>
        <end position="700"/>
    </location>
</feature>
<evidence type="ECO:0000256" key="2">
    <source>
        <dbReference type="ARBA" id="ARBA00022670"/>
    </source>
</evidence>
<dbReference type="SUPFAM" id="SSF53474">
    <property type="entry name" value="alpha/beta-Hydrolases"/>
    <property type="match status" value="1"/>
</dbReference>
<dbReference type="InterPro" id="IPR023302">
    <property type="entry name" value="Pept_S9A_N"/>
</dbReference>
<reference evidence="7 8" key="1">
    <citation type="submission" date="2017-07" db="EMBL/GenBank/DDBJ databases">
        <authorList>
            <person name="Sun Z.S."/>
            <person name="Albrecht U."/>
            <person name="Echele G."/>
            <person name="Lee C.C."/>
        </authorList>
    </citation>
    <scope>NUCLEOTIDE SEQUENCE [LARGE SCALE GENOMIC DNA]</scope>
    <source>
        <strain evidence="7 8">CGMCC 1.12710</strain>
    </source>
</reference>